<proteinExistence type="predicted"/>
<accession>A0A8X7U5F0</accession>
<gene>
    <name evidence="1" type="ORF">Bca52824_072983</name>
</gene>
<dbReference type="AlphaFoldDB" id="A0A8X7U5F0"/>
<evidence type="ECO:0000313" key="1">
    <source>
        <dbReference type="EMBL" id="KAG2265904.1"/>
    </source>
</evidence>
<sequence>MISAIKKQTVTRVKNDELRSSQRETSSNSLKWHETCVCVRSLSTPVKSWQSSSNLGIRHADSTIPSAHGSQQLRDDSIVTVRPWRYVHGDVYGDLFLAVSRSTLYPWLLAPVVQNTVFTDRSRNHPGVRSLIGIRSMSMTARPRRSVYDTSFMAT</sequence>
<dbReference type="EMBL" id="JAAMPC010000014">
    <property type="protein sequence ID" value="KAG2265904.1"/>
    <property type="molecule type" value="Genomic_DNA"/>
</dbReference>
<name>A0A8X7U5F0_BRACI</name>
<keyword evidence="2" id="KW-1185">Reference proteome</keyword>
<protein>
    <submittedName>
        <fullName evidence="1">Uncharacterized protein</fullName>
    </submittedName>
</protein>
<reference evidence="1 2" key="1">
    <citation type="submission" date="2020-02" db="EMBL/GenBank/DDBJ databases">
        <authorList>
            <person name="Ma Q."/>
            <person name="Huang Y."/>
            <person name="Song X."/>
            <person name="Pei D."/>
        </authorList>
    </citation>
    <scope>NUCLEOTIDE SEQUENCE [LARGE SCALE GENOMIC DNA]</scope>
    <source>
        <strain evidence="1">Sxm20200214</strain>
        <tissue evidence="1">Leaf</tissue>
    </source>
</reference>
<evidence type="ECO:0000313" key="2">
    <source>
        <dbReference type="Proteomes" id="UP000886595"/>
    </source>
</evidence>
<organism evidence="1 2">
    <name type="scientific">Brassica carinata</name>
    <name type="common">Ethiopian mustard</name>
    <name type="synonym">Abyssinian cabbage</name>
    <dbReference type="NCBI Taxonomy" id="52824"/>
    <lineage>
        <taxon>Eukaryota</taxon>
        <taxon>Viridiplantae</taxon>
        <taxon>Streptophyta</taxon>
        <taxon>Embryophyta</taxon>
        <taxon>Tracheophyta</taxon>
        <taxon>Spermatophyta</taxon>
        <taxon>Magnoliopsida</taxon>
        <taxon>eudicotyledons</taxon>
        <taxon>Gunneridae</taxon>
        <taxon>Pentapetalae</taxon>
        <taxon>rosids</taxon>
        <taxon>malvids</taxon>
        <taxon>Brassicales</taxon>
        <taxon>Brassicaceae</taxon>
        <taxon>Brassiceae</taxon>
        <taxon>Brassica</taxon>
    </lineage>
</organism>
<dbReference type="Proteomes" id="UP000886595">
    <property type="component" value="Unassembled WGS sequence"/>
</dbReference>
<comment type="caution">
    <text evidence="1">The sequence shown here is derived from an EMBL/GenBank/DDBJ whole genome shotgun (WGS) entry which is preliminary data.</text>
</comment>